<feature type="binding site" evidence="10">
    <location>
        <position position="201"/>
    </location>
    <ligand>
        <name>Mn(2+)</name>
        <dbReference type="ChEBI" id="CHEBI:29035"/>
    </ligand>
</feature>
<dbReference type="SUPFAM" id="SSF51735">
    <property type="entry name" value="NAD(P)-binding Rossmann-fold domains"/>
    <property type="match status" value="1"/>
</dbReference>
<evidence type="ECO:0000259" key="13">
    <source>
        <dbReference type="Pfam" id="PF11975"/>
    </source>
</evidence>
<dbReference type="NCBIfam" id="NF011657">
    <property type="entry name" value="PRK15076.1"/>
    <property type="match status" value="1"/>
</dbReference>
<evidence type="ECO:0000256" key="2">
    <source>
        <dbReference type="ARBA" id="ARBA00010141"/>
    </source>
</evidence>
<keyword evidence="3 10" id="KW-0479">Metal-binding</keyword>
<organism evidence="14 15">
    <name type="scientific">Puniceicoccus vermicola</name>
    <dbReference type="NCBI Taxonomy" id="388746"/>
    <lineage>
        <taxon>Bacteria</taxon>
        <taxon>Pseudomonadati</taxon>
        <taxon>Verrucomicrobiota</taxon>
        <taxon>Opitutia</taxon>
        <taxon>Puniceicoccales</taxon>
        <taxon>Puniceicoccaceae</taxon>
        <taxon>Puniceicoccus</taxon>
    </lineage>
</organism>
<comment type="cofactor">
    <cofactor evidence="1">
        <name>Mn(2+)</name>
        <dbReference type="ChEBI" id="CHEBI:29035"/>
    </cofactor>
</comment>
<dbReference type="InterPro" id="IPR053715">
    <property type="entry name" value="GH4_Enzyme_sf"/>
</dbReference>
<keyword evidence="10" id="KW-0408">Iron</keyword>
<dbReference type="InterPro" id="IPR015955">
    <property type="entry name" value="Lactate_DH/Glyco_Ohase_4_C"/>
</dbReference>
<sequence>MSCKITLIGAGSVVFAKTLIGDILQFPELSDSTICLMDVDPERLKVADIMMKRVARKLGVNPTIVSTLDRREAVKDAKYVICTIQVGGFKPSTVVDFEIPKKYGLRQTIADTLGIGGIFRGLRTIPVLLGISRDIEELAHPDCLFLNYTNPMAMNCWAVDEAVGIPHVGLCHSVFGTARMLASHANLNYDDVSYLVAGINHMAFFLKFQYQGQDAYPLLFKALNDPDRHYELVRYEMMRRLGYFVTESSEHQSEYVPHFIHFGEEMVDRYKIPLDEYIRRCEAIIASWKDTEAKLIGEEGEIEVKEQSHEYGSFIIHSIETNTPRTVYGNVPNQGLIDNLLQGCCVEVPCLVDGTGLNPVKIGELPPQLAAICMSNVNVQRLTVSAALTGKREHIYQAAMADPHTAASLPLDKIWAMCDELVEQHQKDGFLGEFEPVIRGTGRSFAGIGDRLIATAKASASHLDVVDSELHLEISVENPRKTTQSVSLALSPENENLELQKTQLQIEIAPQSTATEVVPGTIRKPITQKTRVDLISESTCVLAIGATLVPRTWISAKEDGFGHFEMSLSGFPCATGKIRRHQGNLELEMQIQDSKPEVYPENPDQSSYVHLFFSEQNRNNIAALGVIPGEGEKSGIDFWNKSKSETKTSYRYSQTELNYTLTASIPLHAIGLPESGPFLFDATASLQALGDAHSGGKAFLSGENQPHRYNDRAFLIDC</sequence>
<feature type="binding site" evidence="9">
    <location>
        <position position="150"/>
    </location>
    <ligand>
        <name>substrate</name>
    </ligand>
</feature>
<dbReference type="GO" id="GO:0046872">
    <property type="term" value="F:metal ion binding"/>
    <property type="evidence" value="ECO:0007669"/>
    <property type="project" value="UniProtKB-KW"/>
</dbReference>
<proteinExistence type="inferred from homology"/>
<dbReference type="InterPro" id="IPR001088">
    <property type="entry name" value="Glyco_hydro_4"/>
</dbReference>
<evidence type="ECO:0000313" key="14">
    <source>
        <dbReference type="EMBL" id="MBC2602711.1"/>
    </source>
</evidence>
<keyword evidence="6 10" id="KW-0464">Manganese</keyword>
<evidence type="ECO:0000256" key="6">
    <source>
        <dbReference type="ARBA" id="ARBA00023211"/>
    </source>
</evidence>
<keyword evidence="10" id="KW-0533">Nickel</keyword>
<dbReference type="GO" id="GO:0005975">
    <property type="term" value="P:carbohydrate metabolic process"/>
    <property type="evidence" value="ECO:0007669"/>
    <property type="project" value="InterPro"/>
</dbReference>
<dbReference type="RefSeq" id="WP_185693377.1">
    <property type="nucleotide sequence ID" value="NZ_JACHVA010000101.1"/>
</dbReference>
<dbReference type="PANTHER" id="PTHR32092">
    <property type="entry name" value="6-PHOSPHO-BETA-GLUCOSIDASE-RELATED"/>
    <property type="match status" value="1"/>
</dbReference>
<evidence type="ECO:0000256" key="5">
    <source>
        <dbReference type="ARBA" id="ARBA00023027"/>
    </source>
</evidence>
<dbReference type="SUPFAM" id="SSF56327">
    <property type="entry name" value="LDH C-terminal domain-like"/>
    <property type="match status" value="1"/>
</dbReference>
<evidence type="ECO:0000313" key="15">
    <source>
        <dbReference type="Proteomes" id="UP000525652"/>
    </source>
</evidence>
<feature type="site" description="Increases basicity of active site Tyr" evidence="11">
    <location>
        <position position="111"/>
    </location>
</feature>
<dbReference type="EMBL" id="JACHVA010000101">
    <property type="protein sequence ID" value="MBC2602711.1"/>
    <property type="molecule type" value="Genomic_DNA"/>
</dbReference>
<dbReference type="Gene3D" id="3.90.1820.10">
    <property type="entry name" value="AglA-like glucosidase"/>
    <property type="match status" value="1"/>
</dbReference>
<accession>A0A7X1AZ91</accession>
<dbReference type="Proteomes" id="UP000525652">
    <property type="component" value="Unassembled WGS sequence"/>
</dbReference>
<evidence type="ECO:0000256" key="10">
    <source>
        <dbReference type="PIRSR" id="PIRSR601088-3"/>
    </source>
</evidence>
<keyword evidence="15" id="KW-1185">Reference proteome</keyword>
<evidence type="ECO:0000256" key="11">
    <source>
        <dbReference type="PIRSR" id="PIRSR601088-4"/>
    </source>
</evidence>
<feature type="binding site" evidence="10">
    <location>
        <position position="171"/>
    </location>
    <ligand>
        <name>Mn(2+)</name>
        <dbReference type="ChEBI" id="CHEBI:29035"/>
    </ligand>
</feature>
<dbReference type="InterPro" id="IPR022616">
    <property type="entry name" value="Glyco_hydro_4_C"/>
</dbReference>
<comment type="similarity">
    <text evidence="2 12">Belongs to the glycosyl hydrolase 4 family.</text>
</comment>
<protein>
    <submittedName>
        <fullName evidence="14">Alpha-glucosidase/alpha-galactosidase</fullName>
    </submittedName>
</protein>
<evidence type="ECO:0000256" key="3">
    <source>
        <dbReference type="ARBA" id="ARBA00022723"/>
    </source>
</evidence>
<keyword evidence="7" id="KW-0119">Carbohydrate metabolism</keyword>
<dbReference type="GO" id="GO:0016616">
    <property type="term" value="F:oxidoreductase activity, acting on the CH-OH group of donors, NAD or NADP as acceptor"/>
    <property type="evidence" value="ECO:0007669"/>
    <property type="project" value="InterPro"/>
</dbReference>
<gene>
    <name evidence="14" type="ORF">H5P30_13085</name>
</gene>
<evidence type="ECO:0000256" key="12">
    <source>
        <dbReference type="RuleBase" id="RU361152"/>
    </source>
</evidence>
<dbReference type="PANTHER" id="PTHR32092:SF6">
    <property type="entry name" value="ALPHA-GALACTOSIDASE"/>
    <property type="match status" value="1"/>
</dbReference>
<dbReference type="Pfam" id="PF11975">
    <property type="entry name" value="Glyco_hydro_4C"/>
    <property type="match status" value="1"/>
</dbReference>
<dbReference type="Pfam" id="PF02056">
    <property type="entry name" value="Glyco_hydro_4"/>
    <property type="match status" value="1"/>
</dbReference>
<keyword evidence="8 12" id="KW-0326">Glycosidase</keyword>
<feature type="domain" description="Glycosyl hydrolase family 4 C-terminal" evidence="13">
    <location>
        <begin position="196"/>
        <end position="405"/>
    </location>
</feature>
<dbReference type="AlphaFoldDB" id="A0A7X1AZ91"/>
<name>A0A7X1AZ91_9BACT</name>
<keyword evidence="4 12" id="KW-0378">Hydrolase</keyword>
<dbReference type="CDD" id="cd05297">
    <property type="entry name" value="GH4_alpha_glucosidase_galactosidase"/>
    <property type="match status" value="1"/>
</dbReference>
<evidence type="ECO:0000256" key="1">
    <source>
        <dbReference type="ARBA" id="ARBA00001936"/>
    </source>
</evidence>
<dbReference type="GO" id="GO:0004553">
    <property type="term" value="F:hydrolase activity, hydrolyzing O-glycosyl compounds"/>
    <property type="evidence" value="ECO:0007669"/>
    <property type="project" value="InterPro"/>
</dbReference>
<keyword evidence="5 12" id="KW-0520">NAD</keyword>
<evidence type="ECO:0000256" key="9">
    <source>
        <dbReference type="PIRSR" id="PIRSR601088-2"/>
    </source>
</evidence>
<comment type="cofactor">
    <cofactor evidence="12">
        <name>NAD(+)</name>
        <dbReference type="ChEBI" id="CHEBI:57540"/>
    </cofactor>
    <text evidence="12">Binds 1 NAD(+) per subunit.</text>
</comment>
<dbReference type="PRINTS" id="PR00732">
    <property type="entry name" value="GLHYDRLASE4"/>
</dbReference>
<comment type="caution">
    <text evidence="14">The sequence shown here is derived from an EMBL/GenBank/DDBJ whole genome shotgun (WGS) entry which is preliminary data.</text>
</comment>
<evidence type="ECO:0000256" key="4">
    <source>
        <dbReference type="ARBA" id="ARBA00022801"/>
    </source>
</evidence>
<evidence type="ECO:0000256" key="8">
    <source>
        <dbReference type="ARBA" id="ARBA00023295"/>
    </source>
</evidence>
<keyword evidence="10" id="KW-0170">Cobalt</keyword>
<reference evidence="14 15" key="1">
    <citation type="submission" date="2020-07" db="EMBL/GenBank/DDBJ databases">
        <authorList>
            <person name="Feng X."/>
        </authorList>
    </citation>
    <scope>NUCLEOTIDE SEQUENCE [LARGE SCALE GENOMIC DNA]</scope>
    <source>
        <strain evidence="14 15">JCM14086</strain>
    </source>
</reference>
<dbReference type="InterPro" id="IPR036291">
    <property type="entry name" value="NAD(P)-bd_dom_sf"/>
</dbReference>
<evidence type="ECO:0000256" key="7">
    <source>
        <dbReference type="ARBA" id="ARBA00023277"/>
    </source>
</evidence>